<accession>A0A2P5A5M9</accession>
<dbReference type="AlphaFoldDB" id="A0A2P5A5M9"/>
<feature type="non-terminal residue" evidence="2">
    <location>
        <position position="131"/>
    </location>
</feature>
<comment type="caution">
    <text evidence="2">The sequence shown here is derived from an EMBL/GenBank/DDBJ whole genome shotgun (WGS) entry which is preliminary data.</text>
</comment>
<organism evidence="2 3">
    <name type="scientific">Parasponia andersonii</name>
    <name type="common">Sponia andersonii</name>
    <dbReference type="NCBI Taxonomy" id="3476"/>
    <lineage>
        <taxon>Eukaryota</taxon>
        <taxon>Viridiplantae</taxon>
        <taxon>Streptophyta</taxon>
        <taxon>Embryophyta</taxon>
        <taxon>Tracheophyta</taxon>
        <taxon>Spermatophyta</taxon>
        <taxon>Magnoliopsida</taxon>
        <taxon>eudicotyledons</taxon>
        <taxon>Gunneridae</taxon>
        <taxon>Pentapetalae</taxon>
        <taxon>rosids</taxon>
        <taxon>fabids</taxon>
        <taxon>Rosales</taxon>
        <taxon>Cannabaceae</taxon>
        <taxon>Parasponia</taxon>
    </lineage>
</organism>
<dbReference type="Proteomes" id="UP000237105">
    <property type="component" value="Unassembled WGS sequence"/>
</dbReference>
<feature type="compositionally biased region" description="Basic and acidic residues" evidence="1">
    <location>
        <begin position="21"/>
        <end position="45"/>
    </location>
</feature>
<evidence type="ECO:0000313" key="2">
    <source>
        <dbReference type="EMBL" id="PON31851.1"/>
    </source>
</evidence>
<feature type="region of interest" description="Disordered" evidence="1">
    <location>
        <begin position="1"/>
        <end position="131"/>
    </location>
</feature>
<dbReference type="EMBL" id="JXTB01000915">
    <property type="protein sequence ID" value="PON31851.1"/>
    <property type="molecule type" value="Genomic_DNA"/>
</dbReference>
<reference evidence="3" key="1">
    <citation type="submission" date="2016-06" db="EMBL/GenBank/DDBJ databases">
        <title>Parallel loss of symbiosis genes in relatives of nitrogen-fixing non-legume Parasponia.</title>
        <authorList>
            <person name="Van Velzen R."/>
            <person name="Holmer R."/>
            <person name="Bu F."/>
            <person name="Rutten L."/>
            <person name="Van Zeijl A."/>
            <person name="Liu W."/>
            <person name="Santuari L."/>
            <person name="Cao Q."/>
            <person name="Sharma T."/>
            <person name="Shen D."/>
            <person name="Roswanjaya Y."/>
            <person name="Wardhani T."/>
            <person name="Kalhor M.S."/>
            <person name="Jansen J."/>
            <person name="Van den Hoogen J."/>
            <person name="Gungor B."/>
            <person name="Hartog M."/>
            <person name="Hontelez J."/>
            <person name="Verver J."/>
            <person name="Yang W.-C."/>
            <person name="Schijlen E."/>
            <person name="Repin R."/>
            <person name="Schilthuizen M."/>
            <person name="Schranz E."/>
            <person name="Heidstra R."/>
            <person name="Miyata K."/>
            <person name="Fedorova E."/>
            <person name="Kohlen W."/>
            <person name="Bisseling T."/>
            <person name="Smit S."/>
            <person name="Geurts R."/>
        </authorList>
    </citation>
    <scope>NUCLEOTIDE SEQUENCE [LARGE SCALE GENOMIC DNA]</scope>
    <source>
        <strain evidence="3">cv. WU1-14</strain>
    </source>
</reference>
<protein>
    <submittedName>
        <fullName evidence="2">Uncharacterized protein</fullName>
    </submittedName>
</protein>
<keyword evidence="3" id="KW-1185">Reference proteome</keyword>
<evidence type="ECO:0000256" key="1">
    <source>
        <dbReference type="SAM" id="MobiDB-lite"/>
    </source>
</evidence>
<sequence>MTGPGTEAGSGARRPGGNKQKGREGPRGRPGFEGRSRRDRTQPREDFDEEIQQEFRRQPQGEAPAPPGHKFRGNGKAKASRDLSKPGGVGGRHHESPGSTPPDWKREMMAELGKRLGNHHSQTPDDLAEQT</sequence>
<evidence type="ECO:0000313" key="3">
    <source>
        <dbReference type="Proteomes" id="UP000237105"/>
    </source>
</evidence>
<feature type="compositionally biased region" description="Basic and acidic residues" evidence="1">
    <location>
        <begin position="103"/>
        <end position="114"/>
    </location>
</feature>
<proteinExistence type="predicted"/>
<gene>
    <name evidence="2" type="ORF">PanWU01x14_366410</name>
</gene>
<name>A0A2P5A5M9_PARAD</name>